<dbReference type="Pfam" id="PF22780">
    <property type="entry name" value="HI0933_like_1st"/>
    <property type="match status" value="1"/>
</dbReference>
<feature type="domain" description="RsdA/BaiN/AoA(So)-like insert" evidence="5">
    <location>
        <begin position="194"/>
        <end position="333"/>
    </location>
</feature>
<evidence type="ECO:0000259" key="5">
    <source>
        <dbReference type="Pfam" id="PF22780"/>
    </source>
</evidence>
<dbReference type="NCBIfam" id="TIGR03862">
    <property type="entry name" value="flavo_PP4765"/>
    <property type="match status" value="1"/>
</dbReference>
<evidence type="ECO:0000313" key="7">
    <source>
        <dbReference type="Proteomes" id="UP000326554"/>
    </source>
</evidence>
<name>A0A5J5GD38_9RHOB</name>
<accession>A0A5J5GD38</accession>
<dbReference type="Proteomes" id="UP000326554">
    <property type="component" value="Unassembled WGS sequence"/>
</dbReference>
<evidence type="ECO:0000256" key="3">
    <source>
        <dbReference type="ARBA" id="ARBA00022827"/>
    </source>
</evidence>
<proteinExistence type="predicted"/>
<dbReference type="AlphaFoldDB" id="A0A5J5GD38"/>
<evidence type="ECO:0000313" key="6">
    <source>
        <dbReference type="EMBL" id="KAA9005981.1"/>
    </source>
</evidence>
<dbReference type="InterPro" id="IPR055178">
    <property type="entry name" value="RsdA/BaiN/AoA(So)-like_dom"/>
</dbReference>
<feature type="domain" description="RsdA/BaiN/AoA(So)-like Rossmann fold-like" evidence="4">
    <location>
        <begin position="9"/>
        <end position="385"/>
    </location>
</feature>
<dbReference type="PANTHER" id="PTHR42887">
    <property type="entry name" value="OS12G0638800 PROTEIN"/>
    <property type="match status" value="1"/>
</dbReference>
<sequence length="400" mass="42865">MSEPQDNPDALVVGAGPAGLMAAEVMAEAGLRVLVAEGMPSPARKLLMAGKSGLNLTKAEPMARFLEAYGPLPEWFREILAAFGPDEVMDWARGLGQPLFTGSTGRVFPKAMKASPLLRVWLARLDAHGVVLRRRWRWSGWEGNASRFDTPEGPRLVEPKVTVLAMGGASWRRLGSDGAWAGAMPEGTVAPFAPANAGLRVTWSRHMTSHIGRPVKGCALTAGHVVSRGEFVISERGLEGGGIYAVSRSVREGTPLFLDLAPDRDVAELRKALSRPRGKASLANHLRRSAGLDPARQAMLNAFGRPFPDDLAPLIKALPVRHEGLRPLDEAISTAGGVRLEALDANLMMRGREDVYTVGEMLDWEAPTGGYLLSACLATGRHAGRAAALRATSRPSDQRG</sequence>
<dbReference type="InterPro" id="IPR036188">
    <property type="entry name" value="FAD/NAD-bd_sf"/>
</dbReference>
<comment type="caution">
    <text evidence="6">The sequence shown here is derived from an EMBL/GenBank/DDBJ whole genome shotgun (WGS) entry which is preliminary data.</text>
</comment>
<reference evidence="6 7" key="1">
    <citation type="submission" date="2019-09" db="EMBL/GenBank/DDBJ databases">
        <authorList>
            <person name="Park J.-S."/>
            <person name="Choi H.-J."/>
        </authorList>
    </citation>
    <scope>NUCLEOTIDE SEQUENCE [LARGE SCALE GENOMIC DNA]</scope>
    <source>
        <strain evidence="6 7">176SS1-4</strain>
    </source>
</reference>
<dbReference type="InterPro" id="IPR023166">
    <property type="entry name" value="BaiN-like_dom_sf"/>
</dbReference>
<dbReference type="Pfam" id="PF03486">
    <property type="entry name" value="HI0933_like"/>
    <property type="match status" value="1"/>
</dbReference>
<dbReference type="EMBL" id="VYQE01000005">
    <property type="protein sequence ID" value="KAA9005981.1"/>
    <property type="molecule type" value="Genomic_DNA"/>
</dbReference>
<dbReference type="PANTHER" id="PTHR42887:SF1">
    <property type="entry name" value="BLR3961 PROTEIN"/>
    <property type="match status" value="1"/>
</dbReference>
<keyword evidence="3" id="KW-0274">FAD</keyword>
<evidence type="ECO:0000256" key="2">
    <source>
        <dbReference type="ARBA" id="ARBA00022630"/>
    </source>
</evidence>
<keyword evidence="2" id="KW-0285">Flavoprotein</keyword>
<dbReference type="InterPro" id="IPR022460">
    <property type="entry name" value="Flavoprotein_PP4765"/>
</dbReference>
<evidence type="ECO:0000259" key="4">
    <source>
        <dbReference type="Pfam" id="PF03486"/>
    </source>
</evidence>
<evidence type="ECO:0000256" key="1">
    <source>
        <dbReference type="ARBA" id="ARBA00001974"/>
    </source>
</evidence>
<dbReference type="NCBIfam" id="TIGR00275">
    <property type="entry name" value="aminoacetone oxidase family FAD-binding enzyme"/>
    <property type="match status" value="1"/>
</dbReference>
<dbReference type="Gene3D" id="2.40.30.10">
    <property type="entry name" value="Translation factors"/>
    <property type="match status" value="1"/>
</dbReference>
<dbReference type="SUPFAM" id="SSF160996">
    <property type="entry name" value="HI0933 insert domain-like"/>
    <property type="match status" value="1"/>
</dbReference>
<comment type="cofactor">
    <cofactor evidence="1">
        <name>FAD</name>
        <dbReference type="ChEBI" id="CHEBI:57692"/>
    </cofactor>
</comment>
<organism evidence="6 7">
    <name type="scientific">Histidinibacterium aquaticum</name>
    <dbReference type="NCBI Taxonomy" id="2613962"/>
    <lineage>
        <taxon>Bacteria</taxon>
        <taxon>Pseudomonadati</taxon>
        <taxon>Pseudomonadota</taxon>
        <taxon>Alphaproteobacteria</taxon>
        <taxon>Rhodobacterales</taxon>
        <taxon>Paracoccaceae</taxon>
        <taxon>Histidinibacterium</taxon>
    </lineage>
</organism>
<dbReference type="InterPro" id="IPR004792">
    <property type="entry name" value="BaiN-like"/>
</dbReference>
<keyword evidence="7" id="KW-1185">Reference proteome</keyword>
<dbReference type="Gene3D" id="3.50.50.60">
    <property type="entry name" value="FAD/NAD(P)-binding domain"/>
    <property type="match status" value="1"/>
</dbReference>
<dbReference type="InterPro" id="IPR057661">
    <property type="entry name" value="RsdA/BaiN/AoA(So)_Rossmann"/>
</dbReference>
<gene>
    <name evidence="6" type="ORF">F3S47_15615</name>
</gene>
<dbReference type="SUPFAM" id="SSF51905">
    <property type="entry name" value="FAD/NAD(P)-binding domain"/>
    <property type="match status" value="1"/>
</dbReference>
<dbReference type="PRINTS" id="PR00411">
    <property type="entry name" value="PNDRDTASEI"/>
</dbReference>
<dbReference type="Gene3D" id="1.10.8.260">
    <property type="entry name" value="HI0933 insert domain-like"/>
    <property type="match status" value="1"/>
</dbReference>
<protein>
    <submittedName>
        <fullName evidence="6">TIGR03862 family flavoprotein</fullName>
    </submittedName>
</protein>
<dbReference type="RefSeq" id="WP_150446233.1">
    <property type="nucleotide sequence ID" value="NZ_VYQE01000005.1"/>
</dbReference>